<reference evidence="1 2" key="1">
    <citation type="submission" date="2018-07" db="EMBL/GenBank/DDBJ databases">
        <title>Genomic Encyclopedia of Type Strains, Phase IV (KMG-IV): sequencing the most valuable type-strain genomes for metagenomic binning, comparative biology and taxonomic classification.</title>
        <authorList>
            <person name="Goeker M."/>
        </authorList>
    </citation>
    <scope>NUCLEOTIDE SEQUENCE [LARGE SCALE GENOMIC DNA]</scope>
    <source>
        <strain evidence="1 2">DSM 4134</strain>
    </source>
</reference>
<keyword evidence="2" id="KW-1185">Reference proteome</keyword>
<organism evidence="1 2">
    <name type="scientific">Marinoscillum furvescens DSM 4134</name>
    <dbReference type="NCBI Taxonomy" id="1122208"/>
    <lineage>
        <taxon>Bacteria</taxon>
        <taxon>Pseudomonadati</taxon>
        <taxon>Bacteroidota</taxon>
        <taxon>Cytophagia</taxon>
        <taxon>Cytophagales</taxon>
        <taxon>Reichenbachiellaceae</taxon>
        <taxon>Marinoscillum</taxon>
    </lineage>
</organism>
<evidence type="ECO:0000313" key="1">
    <source>
        <dbReference type="EMBL" id="REE00097.1"/>
    </source>
</evidence>
<dbReference type="Proteomes" id="UP000256779">
    <property type="component" value="Unassembled WGS sequence"/>
</dbReference>
<dbReference type="OrthoDB" id="933657at2"/>
<protein>
    <submittedName>
        <fullName evidence="1">Uncharacterized protein</fullName>
    </submittedName>
</protein>
<dbReference type="RefSeq" id="WP_115867631.1">
    <property type="nucleotide sequence ID" value="NZ_QREG01000006.1"/>
</dbReference>
<comment type="caution">
    <text evidence="1">The sequence shown here is derived from an EMBL/GenBank/DDBJ whole genome shotgun (WGS) entry which is preliminary data.</text>
</comment>
<proteinExistence type="predicted"/>
<evidence type="ECO:0000313" key="2">
    <source>
        <dbReference type="Proteomes" id="UP000256779"/>
    </source>
</evidence>
<dbReference type="EMBL" id="QREG01000006">
    <property type="protein sequence ID" value="REE00097.1"/>
    <property type="molecule type" value="Genomic_DNA"/>
</dbReference>
<sequence length="230" mass="26359">MTKLFKILGLLVLVLFLSFTFLGVSVHESLPQGQPGLRAERLADSLLSAVGYDGYQNLETIRWSYPPGHHYVWDKQQDSVQVSWDEFTVMLSTESIRGYAYRGERPLSGEQLDKVLWKAWEYFANDSFWLVAPFKVRDPGTSRSYVETDRGHGLLVTYSSGGVTPGDSYLWVLDKHTYRPVAWQMWVSIIPVGGVEFSWENWQQYGEVWFADHHLGPLGFTLQVEDLTVD</sequence>
<name>A0A3D9L675_MARFU</name>
<dbReference type="AlphaFoldDB" id="A0A3D9L675"/>
<accession>A0A3D9L675</accession>
<gene>
    <name evidence="1" type="ORF">C7460_10634</name>
</gene>